<feature type="transmembrane region" description="Helical" evidence="6">
    <location>
        <begin position="15"/>
        <end position="34"/>
    </location>
</feature>
<organism evidence="8 9">
    <name type="scientific">Parapedobacter deserti</name>
    <dbReference type="NCBI Taxonomy" id="1912957"/>
    <lineage>
        <taxon>Bacteria</taxon>
        <taxon>Pseudomonadati</taxon>
        <taxon>Bacteroidota</taxon>
        <taxon>Sphingobacteriia</taxon>
        <taxon>Sphingobacteriales</taxon>
        <taxon>Sphingobacteriaceae</taxon>
        <taxon>Parapedobacter</taxon>
    </lineage>
</organism>
<accession>A0ABV7JI32</accession>
<feature type="transmembrane region" description="Helical" evidence="6">
    <location>
        <begin position="168"/>
        <end position="187"/>
    </location>
</feature>
<dbReference type="InterPro" id="IPR000620">
    <property type="entry name" value="EamA_dom"/>
</dbReference>
<gene>
    <name evidence="8" type="ORF">ACFOET_09080</name>
</gene>
<feature type="transmembrane region" description="Helical" evidence="6">
    <location>
        <begin position="75"/>
        <end position="95"/>
    </location>
</feature>
<dbReference type="RefSeq" id="WP_379021766.1">
    <property type="nucleotide sequence ID" value="NZ_JBHRTA010000030.1"/>
</dbReference>
<evidence type="ECO:0000256" key="3">
    <source>
        <dbReference type="ARBA" id="ARBA00022692"/>
    </source>
</evidence>
<dbReference type="InterPro" id="IPR037185">
    <property type="entry name" value="EmrE-like"/>
</dbReference>
<dbReference type="EMBL" id="JBHRTA010000030">
    <property type="protein sequence ID" value="MFC3197764.1"/>
    <property type="molecule type" value="Genomic_DNA"/>
</dbReference>
<evidence type="ECO:0000313" key="9">
    <source>
        <dbReference type="Proteomes" id="UP001595526"/>
    </source>
</evidence>
<keyword evidence="3 6" id="KW-0812">Transmembrane</keyword>
<keyword evidence="4 6" id="KW-1133">Transmembrane helix</keyword>
<evidence type="ECO:0000256" key="6">
    <source>
        <dbReference type="SAM" id="Phobius"/>
    </source>
</evidence>
<feature type="transmembrane region" description="Helical" evidence="6">
    <location>
        <begin position="270"/>
        <end position="286"/>
    </location>
</feature>
<dbReference type="InterPro" id="IPR050638">
    <property type="entry name" value="AA-Vitamin_Transporters"/>
</dbReference>
<feature type="transmembrane region" description="Helical" evidence="6">
    <location>
        <begin position="199"/>
        <end position="219"/>
    </location>
</feature>
<feature type="transmembrane region" description="Helical" evidence="6">
    <location>
        <begin position="130"/>
        <end position="148"/>
    </location>
</feature>
<feature type="transmembrane region" description="Helical" evidence="6">
    <location>
        <begin position="292"/>
        <end position="312"/>
    </location>
</feature>
<proteinExistence type="inferred from homology"/>
<dbReference type="PANTHER" id="PTHR32322:SF2">
    <property type="entry name" value="EAMA DOMAIN-CONTAINING PROTEIN"/>
    <property type="match status" value="1"/>
</dbReference>
<evidence type="ECO:0000259" key="7">
    <source>
        <dbReference type="Pfam" id="PF00892"/>
    </source>
</evidence>
<keyword evidence="5 6" id="KW-0472">Membrane</keyword>
<evidence type="ECO:0000256" key="2">
    <source>
        <dbReference type="ARBA" id="ARBA00007362"/>
    </source>
</evidence>
<keyword evidence="9" id="KW-1185">Reference proteome</keyword>
<evidence type="ECO:0000256" key="1">
    <source>
        <dbReference type="ARBA" id="ARBA00004141"/>
    </source>
</evidence>
<evidence type="ECO:0000256" key="4">
    <source>
        <dbReference type="ARBA" id="ARBA00022989"/>
    </source>
</evidence>
<dbReference type="PANTHER" id="PTHR32322">
    <property type="entry name" value="INNER MEMBRANE TRANSPORTER"/>
    <property type="match status" value="1"/>
</dbReference>
<feature type="domain" description="EamA" evidence="7">
    <location>
        <begin position="165"/>
        <end position="308"/>
    </location>
</feature>
<comment type="caution">
    <text evidence="8">The sequence shown here is derived from an EMBL/GenBank/DDBJ whole genome shotgun (WGS) entry which is preliminary data.</text>
</comment>
<evidence type="ECO:0000313" key="8">
    <source>
        <dbReference type="EMBL" id="MFC3197764.1"/>
    </source>
</evidence>
<dbReference type="Proteomes" id="UP001595526">
    <property type="component" value="Unassembled WGS sequence"/>
</dbReference>
<feature type="transmembrane region" description="Helical" evidence="6">
    <location>
        <begin position="101"/>
        <end position="118"/>
    </location>
</feature>
<feature type="transmembrane region" description="Helical" evidence="6">
    <location>
        <begin position="40"/>
        <end position="63"/>
    </location>
</feature>
<comment type="similarity">
    <text evidence="2">Belongs to the EamA transporter family.</text>
</comment>
<evidence type="ECO:0000256" key="5">
    <source>
        <dbReference type="ARBA" id="ARBA00023136"/>
    </source>
</evidence>
<dbReference type="SUPFAM" id="SSF103481">
    <property type="entry name" value="Multidrug resistance efflux transporter EmrE"/>
    <property type="match status" value="1"/>
</dbReference>
<feature type="domain" description="EamA" evidence="7">
    <location>
        <begin position="16"/>
        <end position="147"/>
    </location>
</feature>
<sequence>MAVIGTTNKQLQWKVVFAFAMIYLVWGSTFFFIHKALAGFGPFLLGAVRFTTAGLLLLTYFYFKGYRIFHKPTILRAGLMGLLLLYIDNGVIIWVEQFMPSGLVAIMTASVAIWFILLDKPNWKANFSNLPVVLGVFMGFFGVVMLFGDRVAQAMDADQRQENITGMVLLLLGAMAWTIGSLYSKYYGKSEEATRGNSMVGTGWQMLLAGIVFSATAVFRGETASFRIEAVPFGAWWAMAYLIVMGSIVAYSSYIWLLHVRPATQVSTHTYVNPVVAVALGAWFANEAVTASQITALVVILLSVLLVNWDSYNLSALFTKRKNRYARLREKARIRAKIRASIPVRAGGRLADKAPGQI</sequence>
<feature type="transmembrane region" description="Helical" evidence="6">
    <location>
        <begin position="239"/>
        <end position="258"/>
    </location>
</feature>
<comment type="subcellular location">
    <subcellularLocation>
        <location evidence="1">Membrane</location>
        <topology evidence="1">Multi-pass membrane protein</topology>
    </subcellularLocation>
</comment>
<dbReference type="Pfam" id="PF00892">
    <property type="entry name" value="EamA"/>
    <property type="match status" value="2"/>
</dbReference>
<protein>
    <submittedName>
        <fullName evidence="8">EamA family transporter</fullName>
    </submittedName>
</protein>
<reference evidence="9" key="1">
    <citation type="journal article" date="2019" name="Int. J. Syst. Evol. Microbiol.">
        <title>The Global Catalogue of Microorganisms (GCM) 10K type strain sequencing project: providing services to taxonomists for standard genome sequencing and annotation.</title>
        <authorList>
            <consortium name="The Broad Institute Genomics Platform"/>
            <consortium name="The Broad Institute Genome Sequencing Center for Infectious Disease"/>
            <person name="Wu L."/>
            <person name="Ma J."/>
        </authorList>
    </citation>
    <scope>NUCLEOTIDE SEQUENCE [LARGE SCALE GENOMIC DNA]</scope>
    <source>
        <strain evidence="9">KCTC 52416</strain>
    </source>
</reference>
<name>A0ABV7JI32_9SPHI</name>